<dbReference type="Proteomes" id="UP000078046">
    <property type="component" value="Unassembled WGS sequence"/>
</dbReference>
<dbReference type="Pfam" id="PF13087">
    <property type="entry name" value="AAA_12"/>
    <property type="match status" value="1"/>
</dbReference>
<evidence type="ECO:0000259" key="11">
    <source>
        <dbReference type="Pfam" id="PF13087"/>
    </source>
</evidence>
<evidence type="ECO:0000256" key="8">
    <source>
        <dbReference type="ARBA" id="ARBA00023136"/>
    </source>
</evidence>
<dbReference type="SUPFAM" id="SSF52540">
    <property type="entry name" value="P-loop containing nucleoside triphosphate hydrolases"/>
    <property type="match status" value="1"/>
</dbReference>
<dbReference type="InterPro" id="IPR045055">
    <property type="entry name" value="DNA2/NAM7-like"/>
</dbReference>
<comment type="caution">
    <text evidence="12">The sequence shown here is derived from an EMBL/GenBank/DDBJ whole genome shotgun (WGS) entry which is preliminary data.</text>
</comment>
<proteinExistence type="inferred from homology"/>
<keyword evidence="4" id="KW-0812">Transmembrane</keyword>
<dbReference type="InterPro" id="IPR041677">
    <property type="entry name" value="DNA2/NAM7_AAA_11"/>
</dbReference>
<dbReference type="CDD" id="cd18808">
    <property type="entry name" value="SF1_C_Upf1"/>
    <property type="match status" value="1"/>
</dbReference>
<evidence type="ECO:0000256" key="3">
    <source>
        <dbReference type="ARBA" id="ARBA00022448"/>
    </source>
</evidence>
<accession>A0A177AZY4</accession>
<dbReference type="EMBL" id="LWCA01000634">
    <property type="protein sequence ID" value="OAF67546.1"/>
    <property type="molecule type" value="Genomic_DNA"/>
</dbReference>
<keyword evidence="8" id="KW-0472">Membrane</keyword>
<dbReference type="Pfam" id="PF13086">
    <property type="entry name" value="AAA_11"/>
    <property type="match status" value="2"/>
</dbReference>
<feature type="domain" description="DNA2/NAM7 helicase helicase" evidence="10">
    <location>
        <begin position="155"/>
        <end position="295"/>
    </location>
</feature>
<evidence type="ECO:0000256" key="9">
    <source>
        <dbReference type="SAM" id="MobiDB-lite"/>
    </source>
</evidence>
<dbReference type="OrthoDB" id="1879at2759"/>
<dbReference type="InterPro" id="IPR027417">
    <property type="entry name" value="P-loop_NTPase"/>
</dbReference>
<dbReference type="AlphaFoldDB" id="A0A177AZY4"/>
<evidence type="ECO:0000256" key="4">
    <source>
        <dbReference type="ARBA" id="ARBA00022692"/>
    </source>
</evidence>
<dbReference type="GO" id="GO:0006850">
    <property type="term" value="P:pyruvate import into mitochondria"/>
    <property type="evidence" value="ECO:0007669"/>
    <property type="project" value="InterPro"/>
</dbReference>
<dbReference type="GO" id="GO:0005743">
    <property type="term" value="C:mitochondrial inner membrane"/>
    <property type="evidence" value="ECO:0007669"/>
    <property type="project" value="UniProtKB-SubCell"/>
</dbReference>
<dbReference type="GO" id="GO:0003729">
    <property type="term" value="F:mRNA binding"/>
    <property type="evidence" value="ECO:0007669"/>
    <property type="project" value="TreeGrafter"/>
</dbReference>
<dbReference type="GO" id="GO:0004386">
    <property type="term" value="F:helicase activity"/>
    <property type="evidence" value="ECO:0007669"/>
    <property type="project" value="InterPro"/>
</dbReference>
<keyword evidence="6" id="KW-1133">Transmembrane helix</keyword>
<dbReference type="PANTHER" id="PTHR10887">
    <property type="entry name" value="DNA2/NAM7 HELICASE FAMILY"/>
    <property type="match status" value="1"/>
</dbReference>
<dbReference type="PANTHER" id="PTHR10887:SF5">
    <property type="entry name" value="RNA HELICASE AQUARIUS"/>
    <property type="match status" value="1"/>
</dbReference>
<keyword evidence="3" id="KW-0813">Transport</keyword>
<name>A0A177AZY4_9BILA</name>
<evidence type="ECO:0008006" key="14">
    <source>
        <dbReference type="Google" id="ProtNLM"/>
    </source>
</evidence>
<reference evidence="12 13" key="1">
    <citation type="submission" date="2016-04" db="EMBL/GenBank/DDBJ databases">
        <title>The genome of Intoshia linei affirms orthonectids as highly simplified spiralians.</title>
        <authorList>
            <person name="Mikhailov K.V."/>
            <person name="Slusarev G.S."/>
            <person name="Nikitin M.A."/>
            <person name="Logacheva M.D."/>
            <person name="Penin A."/>
            <person name="Aleoshin V."/>
            <person name="Panchin Y.V."/>
        </authorList>
    </citation>
    <scope>NUCLEOTIDE SEQUENCE [LARGE SCALE GENOMIC DNA]</scope>
    <source>
        <strain evidence="12">Intl2013</strain>
        <tissue evidence="12">Whole animal</tissue>
    </source>
</reference>
<evidence type="ECO:0000256" key="6">
    <source>
        <dbReference type="ARBA" id="ARBA00022989"/>
    </source>
</evidence>
<evidence type="ECO:0000313" key="13">
    <source>
        <dbReference type="Proteomes" id="UP000078046"/>
    </source>
</evidence>
<feature type="domain" description="DNA2/NAM7 helicase helicase" evidence="10">
    <location>
        <begin position="466"/>
        <end position="550"/>
    </location>
</feature>
<protein>
    <recommendedName>
        <fullName evidence="14">Mitochondrial pyruvate carrier</fullName>
    </recommendedName>
</protein>
<evidence type="ECO:0000313" key="12">
    <source>
        <dbReference type="EMBL" id="OAF67546.1"/>
    </source>
</evidence>
<feature type="non-terminal residue" evidence="12">
    <location>
        <position position="1"/>
    </location>
</feature>
<dbReference type="InterPro" id="IPR041679">
    <property type="entry name" value="DNA2/NAM7-like_C"/>
</dbReference>
<keyword evidence="7" id="KW-0496">Mitochondrion</keyword>
<dbReference type="InterPro" id="IPR005336">
    <property type="entry name" value="MPC"/>
</dbReference>
<dbReference type="FunFam" id="3.40.50.300:FF:002863">
    <property type="entry name" value="Pre-mRNA-splicing factor cwf11"/>
    <property type="match status" value="1"/>
</dbReference>
<evidence type="ECO:0000256" key="5">
    <source>
        <dbReference type="ARBA" id="ARBA00022792"/>
    </source>
</evidence>
<gene>
    <name evidence="12" type="ORF">A3Q56_04718</name>
</gene>
<feature type="compositionally biased region" description="Acidic residues" evidence="9">
    <location>
        <begin position="328"/>
        <end position="337"/>
    </location>
</feature>
<evidence type="ECO:0000256" key="7">
    <source>
        <dbReference type="ARBA" id="ARBA00023128"/>
    </source>
</evidence>
<dbReference type="Gene3D" id="3.40.50.300">
    <property type="entry name" value="P-loop containing nucleotide triphosphate hydrolases"/>
    <property type="match status" value="3"/>
</dbReference>
<dbReference type="InterPro" id="IPR047187">
    <property type="entry name" value="SF1_C_Upf1"/>
</dbReference>
<feature type="region of interest" description="Disordered" evidence="9">
    <location>
        <begin position="328"/>
        <end position="362"/>
    </location>
</feature>
<dbReference type="Pfam" id="PF03650">
    <property type="entry name" value="MPC"/>
    <property type="match status" value="1"/>
</dbReference>
<comment type="similarity">
    <text evidence="2">Belongs to the mitochondrial pyruvate carrier (MPC) (TC 2.A.105) family.</text>
</comment>
<evidence type="ECO:0000259" key="10">
    <source>
        <dbReference type="Pfam" id="PF13086"/>
    </source>
</evidence>
<organism evidence="12 13">
    <name type="scientific">Intoshia linei</name>
    <dbReference type="NCBI Taxonomy" id="1819745"/>
    <lineage>
        <taxon>Eukaryota</taxon>
        <taxon>Metazoa</taxon>
        <taxon>Spiralia</taxon>
        <taxon>Lophotrochozoa</taxon>
        <taxon>Mesozoa</taxon>
        <taxon>Orthonectida</taxon>
        <taxon>Rhopaluridae</taxon>
        <taxon>Intoshia</taxon>
    </lineage>
</organism>
<comment type="subcellular location">
    <subcellularLocation>
        <location evidence="1">Mitochondrion inner membrane</location>
        <topology evidence="1">Multi-pass membrane protein</topology>
    </subcellularLocation>
</comment>
<keyword evidence="5" id="KW-0999">Mitochondrion inner membrane</keyword>
<feature type="domain" description="DNA2/NAM7 helicase-like C-terminal" evidence="11">
    <location>
        <begin position="560"/>
        <end position="761"/>
    </location>
</feature>
<evidence type="ECO:0000256" key="1">
    <source>
        <dbReference type="ARBA" id="ARBA00004448"/>
    </source>
</evidence>
<sequence>FRLFLDPNQYQKDTDNKIDIYNSFNLIIRRDPKQNNFKSVLETIKSLINSDCLVPSWLLNVVLGYENPAAANYKNIDNAKGYCNFNDTFLNKNHLESCFKNCTLKYENDLEDCKTFYKLKFEDESNISVNSYRLENPISEISHTIKRNLISFTGNQVEAIKSGMHHGLTMIIGPPGTGKTDVAVQIISNLYHNMKNERTLIVCHSNQALNQIFDKLVLRDIEQRHLLRLGHGELDLISTNDYSQYGRLQYILNDRIKLLTLVEKLHSCLITAEIQVEAVKLTEIQDEDKMDVDEDMEVEANNQSIQTAGEIAVAGAMQSNREVIMEFESEDSDDDKVVDEPETKPEKIPPPEQSDDNSDDQNTQQIYTCETAHYFYVSHVFPHWKKFSKKCLENKSALFVIENFPFTNFFDERILKEQISLFQDCNESTSFEEAYKIAQNGYFYIKNIFDVLNEYMPFELIRSGAERSRYLLVKEARIIAMTCTHAAIRCRDLVDSDFQFDNIVMEEAAQILEIETFVPLLLQKPEIGQKRLKRWVMIGDHRQLPPVIKNMAFKKFSNFEQSMFSRLVKLGVPTILLNAQGRCRPDICKLFSWRYDHLESLPHIYEQKEYHTANAGFVYDFQLINVELFNGKGETEPSAYFYQNLGEAEYCVALYMYMRLKGYPAEKISILSTYNGQKCLINDIINSRCLKSIAKVLPNGEHEYIGRPAVVSTVDRYQGQQNDYIILSLVKTKYVGHLRDVRRLIVAMSRARLGLYVLANVSTFYECFELRPVLDQLVRKPTDLKLLINEEYPTERLSSKYEEKLKLNVLKNEEKKGQIKSIKDTHDICNFVYNMASNVVKVSGIFLFKMASLSWGKYFMSTHFWGPVANWGIPIAAMYDINRSPEKISPKMTTALCVYSMLFMRFSLLVKPRNLLLFSCHATNETVQLIQLGRWTKYNYGNEKKET</sequence>
<feature type="compositionally biased region" description="Basic and acidic residues" evidence="9">
    <location>
        <begin position="338"/>
        <end position="349"/>
    </location>
</feature>
<evidence type="ECO:0000256" key="2">
    <source>
        <dbReference type="ARBA" id="ARBA00006416"/>
    </source>
</evidence>
<dbReference type="GO" id="GO:0071013">
    <property type="term" value="C:catalytic step 2 spliceosome"/>
    <property type="evidence" value="ECO:0007669"/>
    <property type="project" value="TreeGrafter"/>
</dbReference>
<keyword evidence="13" id="KW-1185">Reference proteome</keyword>